<evidence type="ECO:0000256" key="1">
    <source>
        <dbReference type="SAM" id="MobiDB-lite"/>
    </source>
</evidence>
<dbReference type="GO" id="GO:0005739">
    <property type="term" value="C:mitochondrion"/>
    <property type="evidence" value="ECO:0007669"/>
    <property type="project" value="InterPro"/>
</dbReference>
<dbReference type="GO" id="GO:0003723">
    <property type="term" value="F:RNA binding"/>
    <property type="evidence" value="ECO:0007669"/>
    <property type="project" value="TreeGrafter"/>
</dbReference>
<dbReference type="Proteomes" id="UP001154078">
    <property type="component" value="Chromosome 2"/>
</dbReference>
<feature type="region of interest" description="Disordered" evidence="1">
    <location>
        <begin position="355"/>
        <end position="398"/>
    </location>
</feature>
<protein>
    <recommendedName>
        <fullName evidence="4">Pentatricopeptide repeat-containing protein 2</fullName>
    </recommendedName>
</protein>
<reference evidence="2" key="1">
    <citation type="submission" date="2021-12" db="EMBL/GenBank/DDBJ databases">
        <authorList>
            <person name="King R."/>
        </authorList>
    </citation>
    <scope>NUCLEOTIDE SEQUENCE</scope>
</reference>
<name>A0A9P0AXD8_BRAAE</name>
<evidence type="ECO:0000313" key="2">
    <source>
        <dbReference type="EMBL" id="CAH0550263.1"/>
    </source>
</evidence>
<evidence type="ECO:0008006" key="4">
    <source>
        <dbReference type="Google" id="ProtNLM"/>
    </source>
</evidence>
<feature type="compositionally biased region" description="Low complexity" evidence="1">
    <location>
        <begin position="368"/>
        <end position="383"/>
    </location>
</feature>
<sequence length="398" mass="45637">MANAVISLFKPKTLNLINNAVKLSNVLPITGVQNVRSLYSKSTLGIDGFTMQQEKTRMQMHNISDKFREKMNEYSNEDSKSMIFTEDLKNMIHLSESDEDIQLVYNMIKKFNAQNKQVRFGNYVFGPVVMRMLHLYGKHDMAWELFNSPEMDGFFDQVMTYQILLDLLYENGKYDEVLKAVDIVKSRQLEGAKYPRNVVVLALAACYKLNTKESLDYAVKMWQELSEVGHLPMRRATTFAAGLALNQGQPAIALEILVSCRNQNYTTIRNIKVAAFADLGRVEDAIPVLKSILSDDNPGTTVHTFNKDVIEKVKNAVVQLDNPDTSLEFNRIEQMLQKQGHIADTVLDEQLCSEIQRPPMMNNRDRNQGQYQQRYQRNTQNRGKTFPYTQRPGLNDLV</sequence>
<accession>A0A9P0AXD8</accession>
<dbReference type="EMBL" id="OV121133">
    <property type="protein sequence ID" value="CAH0550263.1"/>
    <property type="molecule type" value="Genomic_DNA"/>
</dbReference>
<dbReference type="PANTHER" id="PTHR14700">
    <property type="entry name" value="PENTATRICOPEPTIDE REPEAT-CONTAINING PROTEIN 2, MITOCHONDRIAL"/>
    <property type="match status" value="1"/>
</dbReference>
<gene>
    <name evidence="2" type="ORF">MELIAE_LOCUS3122</name>
</gene>
<proteinExistence type="predicted"/>
<dbReference type="PANTHER" id="PTHR14700:SF0">
    <property type="entry name" value="PENTATRICOPEPTIDE REPEAT-CONTAINING PROTEIN 2, MITOCHONDRIAL"/>
    <property type="match status" value="1"/>
</dbReference>
<evidence type="ECO:0000313" key="3">
    <source>
        <dbReference type="Proteomes" id="UP001154078"/>
    </source>
</evidence>
<dbReference type="GO" id="GO:0050684">
    <property type="term" value="P:regulation of mRNA processing"/>
    <property type="evidence" value="ECO:0007669"/>
    <property type="project" value="InterPro"/>
</dbReference>
<dbReference type="GO" id="GO:0007005">
    <property type="term" value="P:mitochondrion organization"/>
    <property type="evidence" value="ECO:0007669"/>
    <property type="project" value="TreeGrafter"/>
</dbReference>
<dbReference type="InterPro" id="IPR034629">
    <property type="entry name" value="PTCD2"/>
</dbReference>
<dbReference type="OrthoDB" id="6073372at2759"/>
<dbReference type="AlphaFoldDB" id="A0A9P0AXD8"/>
<keyword evidence="3" id="KW-1185">Reference proteome</keyword>
<organism evidence="2 3">
    <name type="scientific">Brassicogethes aeneus</name>
    <name type="common">Rape pollen beetle</name>
    <name type="synonym">Meligethes aeneus</name>
    <dbReference type="NCBI Taxonomy" id="1431903"/>
    <lineage>
        <taxon>Eukaryota</taxon>
        <taxon>Metazoa</taxon>
        <taxon>Ecdysozoa</taxon>
        <taxon>Arthropoda</taxon>
        <taxon>Hexapoda</taxon>
        <taxon>Insecta</taxon>
        <taxon>Pterygota</taxon>
        <taxon>Neoptera</taxon>
        <taxon>Endopterygota</taxon>
        <taxon>Coleoptera</taxon>
        <taxon>Polyphaga</taxon>
        <taxon>Cucujiformia</taxon>
        <taxon>Nitidulidae</taxon>
        <taxon>Meligethinae</taxon>
        <taxon>Brassicogethes</taxon>
    </lineage>
</organism>